<evidence type="ECO:0000256" key="4">
    <source>
        <dbReference type="PROSITE-ProRule" id="PRU00134"/>
    </source>
</evidence>
<keyword evidence="7" id="KW-1185">Reference proteome</keyword>
<keyword evidence="2 4" id="KW-0863">Zinc-finger</keyword>
<dbReference type="STRING" id="1077348.A0A2G8ST23"/>
<gene>
    <name evidence="6" type="ORF">GSI_00572</name>
</gene>
<reference evidence="6 7" key="1">
    <citation type="journal article" date="2015" name="Sci. Rep.">
        <title>Chromosome-level genome map provides insights into diverse defense mechanisms in the medicinal fungus Ganoderma sinense.</title>
        <authorList>
            <person name="Zhu Y."/>
            <person name="Xu J."/>
            <person name="Sun C."/>
            <person name="Zhou S."/>
            <person name="Xu H."/>
            <person name="Nelson D.R."/>
            <person name="Qian J."/>
            <person name="Song J."/>
            <person name="Luo H."/>
            <person name="Xiang L."/>
            <person name="Li Y."/>
            <person name="Xu Z."/>
            <person name="Ji A."/>
            <person name="Wang L."/>
            <person name="Lu S."/>
            <person name="Hayward A."/>
            <person name="Sun W."/>
            <person name="Li X."/>
            <person name="Schwartz D.C."/>
            <person name="Wang Y."/>
            <person name="Chen S."/>
        </authorList>
    </citation>
    <scope>NUCLEOTIDE SEQUENCE [LARGE SCALE GENOMIC DNA]</scope>
    <source>
        <strain evidence="6 7">ZZ0214-1</strain>
    </source>
</reference>
<keyword evidence="3" id="KW-0862">Zinc</keyword>
<accession>A0A2G8ST23</accession>
<evidence type="ECO:0000256" key="3">
    <source>
        <dbReference type="ARBA" id="ARBA00022833"/>
    </source>
</evidence>
<protein>
    <recommendedName>
        <fullName evidence="5">MYND-type domain-containing protein</fullName>
    </recommendedName>
</protein>
<dbReference type="AlphaFoldDB" id="A0A2G8ST23"/>
<dbReference type="EMBL" id="AYKW01000001">
    <property type="protein sequence ID" value="PIL36882.1"/>
    <property type="molecule type" value="Genomic_DNA"/>
</dbReference>
<evidence type="ECO:0000259" key="5">
    <source>
        <dbReference type="PROSITE" id="PS50865"/>
    </source>
</evidence>
<organism evidence="6 7">
    <name type="scientific">Ganoderma sinense ZZ0214-1</name>
    <dbReference type="NCBI Taxonomy" id="1077348"/>
    <lineage>
        <taxon>Eukaryota</taxon>
        <taxon>Fungi</taxon>
        <taxon>Dikarya</taxon>
        <taxon>Basidiomycota</taxon>
        <taxon>Agaricomycotina</taxon>
        <taxon>Agaricomycetes</taxon>
        <taxon>Polyporales</taxon>
        <taxon>Polyporaceae</taxon>
        <taxon>Ganoderma</taxon>
    </lineage>
</organism>
<dbReference type="Proteomes" id="UP000230002">
    <property type="component" value="Unassembled WGS sequence"/>
</dbReference>
<evidence type="ECO:0000313" key="7">
    <source>
        <dbReference type="Proteomes" id="UP000230002"/>
    </source>
</evidence>
<keyword evidence="1" id="KW-0479">Metal-binding</keyword>
<dbReference type="OrthoDB" id="432970at2759"/>
<dbReference type="SUPFAM" id="SSF144232">
    <property type="entry name" value="HIT/MYND zinc finger-like"/>
    <property type="match status" value="1"/>
</dbReference>
<feature type="domain" description="MYND-type" evidence="5">
    <location>
        <begin position="503"/>
        <end position="548"/>
    </location>
</feature>
<dbReference type="GO" id="GO:0008270">
    <property type="term" value="F:zinc ion binding"/>
    <property type="evidence" value="ECO:0007669"/>
    <property type="project" value="UniProtKB-KW"/>
</dbReference>
<dbReference type="InterPro" id="IPR002893">
    <property type="entry name" value="Znf_MYND"/>
</dbReference>
<proteinExistence type="predicted"/>
<name>A0A2G8ST23_9APHY</name>
<dbReference type="Gene3D" id="6.10.140.2220">
    <property type="match status" value="1"/>
</dbReference>
<dbReference type="PROSITE" id="PS50865">
    <property type="entry name" value="ZF_MYND_2"/>
    <property type="match status" value="1"/>
</dbReference>
<evidence type="ECO:0000313" key="6">
    <source>
        <dbReference type="EMBL" id="PIL36882.1"/>
    </source>
</evidence>
<evidence type="ECO:0000256" key="1">
    <source>
        <dbReference type="ARBA" id="ARBA00022723"/>
    </source>
</evidence>
<comment type="caution">
    <text evidence="6">The sequence shown here is derived from an EMBL/GenBank/DDBJ whole genome shotgun (WGS) entry which is preliminary data.</text>
</comment>
<sequence length="627" mass="72271">MIHDVHVNCWPTSIIPYDHDFQIYIALKEEVFYDYRDRPNYKKLFDEARQSHEDLPVEKLLRGLGMKDEPLILELCLRRFSGWQYDRPFDFSDSMEVLRELSGHAQFGYFRCLHQSPYSNPFTGVLKPSMSMSVLFTDGMLRFAAACAMINFIPPIVLRIASWAMSCNTLYGIDVWRKPLGAPYECKEGLSIISDDGDPEWVDVETIEPPSYEDDNLPDMNVWEINENPEIFVDIPEKSWYRKGDVYRIRTKCLSPALLRSYKDLWEVNAVSFYEALMLAQKQIEIYVTLQQEICYDYRDQPSYQTLYDNAIDSFKTMTPHKLKRGLDLRLAPLMFELSLRGLAESLPKGMGCPVEPMDLIQYLAEVGGMPHHDKHVYYADPILRLRAVAALGWIFFRQFFWSPYLDCFETAHAASIIKQCAFQGQVLAISGFVPPIVLRIAGWLSTVQARYAKLDARTMLEDFEKMDTFWMVYEGYLERQKMEEEKRLAKVAKAPNRYRCAAEGCGIQAVNKSALRKCGGDCSLDKKPHYCSVDCQAQHWFVHRFVCKGSECPNIVEDDGDPAWEDVETYRPASGIKAMLDGKALWADHDREGPEIFIDIPNTSRYRNESLMANTTPSGSARATEW</sequence>
<evidence type="ECO:0000256" key="2">
    <source>
        <dbReference type="ARBA" id="ARBA00022771"/>
    </source>
</evidence>